<dbReference type="GO" id="GO:0004044">
    <property type="term" value="F:amidophosphoribosyltransferase activity"/>
    <property type="evidence" value="ECO:0007669"/>
    <property type="project" value="UniProtKB-UniRule"/>
</dbReference>
<dbReference type="InterPro" id="IPR005854">
    <property type="entry name" value="PurF"/>
</dbReference>
<comment type="catalytic activity">
    <reaction evidence="9 10">
        <text>5-phospho-beta-D-ribosylamine + L-glutamate + diphosphate = 5-phospho-alpha-D-ribose 1-diphosphate + L-glutamine + H2O</text>
        <dbReference type="Rhea" id="RHEA:14905"/>
        <dbReference type="ChEBI" id="CHEBI:15377"/>
        <dbReference type="ChEBI" id="CHEBI:29985"/>
        <dbReference type="ChEBI" id="CHEBI:33019"/>
        <dbReference type="ChEBI" id="CHEBI:58017"/>
        <dbReference type="ChEBI" id="CHEBI:58359"/>
        <dbReference type="ChEBI" id="CHEBI:58681"/>
        <dbReference type="EC" id="2.4.2.14"/>
    </reaction>
</comment>
<gene>
    <name evidence="9" type="primary">purF</name>
    <name evidence="14" type="ORF">CVP05_00990</name>
</gene>
<dbReference type="OrthoDB" id="9801213at2"/>
<evidence type="ECO:0000256" key="10">
    <source>
        <dbReference type="PIRNR" id="PIRNR000485"/>
    </source>
</evidence>
<evidence type="ECO:0000256" key="8">
    <source>
        <dbReference type="ARBA" id="ARBA00022962"/>
    </source>
</evidence>
<evidence type="ECO:0000256" key="11">
    <source>
        <dbReference type="PIRSR" id="PIRSR000485-1"/>
    </source>
</evidence>
<keyword evidence="6 9" id="KW-0658">Purine biosynthesis</keyword>
<dbReference type="PROSITE" id="PS51278">
    <property type="entry name" value="GATASE_TYPE_2"/>
    <property type="match status" value="1"/>
</dbReference>
<feature type="binding site" evidence="9 12">
    <location>
        <position position="304"/>
    </location>
    <ligand>
        <name>Mg(2+)</name>
        <dbReference type="ChEBI" id="CHEBI:18420"/>
    </ligand>
</feature>
<evidence type="ECO:0000259" key="13">
    <source>
        <dbReference type="PROSITE" id="PS51278"/>
    </source>
</evidence>
<keyword evidence="15" id="KW-1185">Reference proteome</keyword>
<dbReference type="SUPFAM" id="SSF56235">
    <property type="entry name" value="N-terminal nucleophile aminohydrolases (Ntn hydrolases)"/>
    <property type="match status" value="1"/>
</dbReference>
<dbReference type="RefSeq" id="WP_100287694.1">
    <property type="nucleotide sequence ID" value="NZ_PHHA01000002.1"/>
</dbReference>
<dbReference type="InterPro" id="IPR029055">
    <property type="entry name" value="Ntn_hydrolases_N"/>
</dbReference>
<comment type="similarity">
    <text evidence="2 9 10">In the C-terminal section; belongs to the purine/pyrimidine phosphoribosyltransferase family.</text>
</comment>
<evidence type="ECO:0000256" key="7">
    <source>
        <dbReference type="ARBA" id="ARBA00022842"/>
    </source>
</evidence>
<feature type="active site" description="Nucleophile" evidence="9 11">
    <location>
        <position position="2"/>
    </location>
</feature>
<comment type="cofactor">
    <cofactor evidence="9 12">
        <name>Mg(2+)</name>
        <dbReference type="ChEBI" id="CHEBI:18420"/>
    </cofactor>
    <text evidence="9 12">Binds 1 Mg(2+) ion per subunit.</text>
</comment>
<comment type="caution">
    <text evidence="14">The sequence shown here is derived from an EMBL/GenBank/DDBJ whole genome shotgun (WGS) entry which is preliminary data.</text>
</comment>
<comment type="caution">
    <text evidence="9">Lacks conserved residue(s) required for the propagation of feature annotation.</text>
</comment>
<comment type="pathway">
    <text evidence="1 9 10">Purine metabolism; IMP biosynthesis via de novo pathway; N(1)-(5-phospho-D-ribosyl)glycinamide from 5-phospho-alpha-D-ribose 1-diphosphate: step 1/2.</text>
</comment>
<evidence type="ECO:0000256" key="1">
    <source>
        <dbReference type="ARBA" id="ARBA00005209"/>
    </source>
</evidence>
<dbReference type="SUPFAM" id="SSF53271">
    <property type="entry name" value="PRTase-like"/>
    <property type="match status" value="1"/>
</dbReference>
<dbReference type="InterPro" id="IPR035584">
    <property type="entry name" value="PurF_N"/>
</dbReference>
<dbReference type="PANTHER" id="PTHR11907">
    <property type="entry name" value="AMIDOPHOSPHORIBOSYLTRANSFERASE"/>
    <property type="match status" value="1"/>
</dbReference>
<dbReference type="InterPro" id="IPR000836">
    <property type="entry name" value="PRTase_dom"/>
</dbReference>
<feature type="domain" description="Glutamine amidotransferase type-2" evidence="13">
    <location>
        <begin position="2"/>
        <end position="235"/>
    </location>
</feature>
<keyword evidence="5 9" id="KW-0479">Metal-binding</keyword>
<dbReference type="InterPro" id="IPR017932">
    <property type="entry name" value="GATase_2_dom"/>
</dbReference>
<dbReference type="NCBIfam" id="TIGR01134">
    <property type="entry name" value="purF"/>
    <property type="match status" value="1"/>
</dbReference>
<evidence type="ECO:0000256" key="6">
    <source>
        <dbReference type="ARBA" id="ARBA00022755"/>
    </source>
</evidence>
<dbReference type="CDD" id="cd00715">
    <property type="entry name" value="GPATase_N"/>
    <property type="match status" value="1"/>
</dbReference>
<sequence length="502" mass="56121">MCGIVGIVSHQPVNQSIYDSLTVLQHRGQDAAGIVTIDDENRFRLRKANGLVSDVFQQVHMLRLQGNTGIGHVRYPTAGSSSVSEAQPFYVNSPYGLTLVHNGNLTNSKELKEVLFKRARRHVNTNSDSEALLNILAYHFDQIDKDSLTPEDIFTAIKATHKEIRGAYACIAMIIQHGMVAFRDPHGIRPLVLGKREDSGKTEYMFASESVALDTAGFEFVRDVEPGEAIYITFDGKLYAQQCAENPQLTPCIFEFVYFARPDSCIDGVSVYAARVHMGERLGQKIAKEWQDLDIDVVIPIPETSNDIALRIAHVLNKPYRQGFVKNRYVGRTFIMPGQAQRTSAVRRKLNTISAEFKGKNVLLVDDSIVRGTTSEQIVEMARAAGAKKIYFASAAPEIRYPNVYGIDMPTKHELIAYNREVDEIAKLIGVDRLIFQDLEALTLSVQEENPTIKDFDCSVFTGLYVTGDVTQDYLDNIANLRNDSAKKKRAKDATNLEIHNE</sequence>
<keyword evidence="8 9" id="KW-0315">Glutamine amidotransferase</keyword>
<dbReference type="CDD" id="cd06223">
    <property type="entry name" value="PRTases_typeI"/>
    <property type="match status" value="1"/>
</dbReference>
<dbReference type="Proteomes" id="UP000229329">
    <property type="component" value="Unassembled WGS sequence"/>
</dbReference>
<keyword evidence="4 9" id="KW-0808">Transferase</keyword>
<proteinExistence type="inferred from homology"/>
<feature type="binding site" evidence="9 12">
    <location>
        <position position="366"/>
    </location>
    <ligand>
        <name>Mg(2+)</name>
        <dbReference type="ChEBI" id="CHEBI:18420"/>
    </ligand>
</feature>
<accession>A0A2M8S5N6</accession>
<comment type="function">
    <text evidence="9">Catalyzes the formation of phosphoribosylamine from phosphoribosylpyrophosphate (PRPP) and glutamine.</text>
</comment>
<dbReference type="FunFam" id="3.60.20.10:FF:000011">
    <property type="entry name" value="Amidophosphoribosyltransferase"/>
    <property type="match status" value="1"/>
</dbReference>
<name>A0A2M8S5N6_9PAST</name>
<evidence type="ECO:0000256" key="2">
    <source>
        <dbReference type="ARBA" id="ARBA00010138"/>
    </source>
</evidence>
<dbReference type="PIRSF" id="PIRSF000485">
    <property type="entry name" value="Amd_phspho_trans"/>
    <property type="match status" value="1"/>
</dbReference>
<evidence type="ECO:0000313" key="15">
    <source>
        <dbReference type="Proteomes" id="UP000229329"/>
    </source>
</evidence>
<dbReference type="Gene3D" id="3.40.50.2020">
    <property type="match status" value="1"/>
</dbReference>
<protein>
    <recommendedName>
        <fullName evidence="9">Amidophosphoribosyltransferase</fullName>
        <shortName evidence="9">ATase</shortName>
        <ecNumber evidence="9">2.4.2.14</ecNumber>
    </recommendedName>
    <alternativeName>
        <fullName evidence="9">Glutamine phosphoribosylpyrophosphate amidotransferase</fullName>
        <shortName evidence="9">GPATase</shortName>
    </alternativeName>
</protein>
<evidence type="ECO:0000256" key="12">
    <source>
        <dbReference type="PIRSR" id="PIRSR000485-2"/>
    </source>
</evidence>
<dbReference type="InterPro" id="IPR029057">
    <property type="entry name" value="PRTase-like"/>
</dbReference>
<evidence type="ECO:0000256" key="4">
    <source>
        <dbReference type="ARBA" id="ARBA00022679"/>
    </source>
</evidence>
<keyword evidence="3 9" id="KW-0328">Glycosyltransferase</keyword>
<dbReference type="GO" id="GO:0000287">
    <property type="term" value="F:magnesium ion binding"/>
    <property type="evidence" value="ECO:0007669"/>
    <property type="project" value="UniProtKB-UniRule"/>
</dbReference>
<dbReference type="EMBL" id="PHHA01000002">
    <property type="protein sequence ID" value="PJG86418.1"/>
    <property type="molecule type" value="Genomic_DNA"/>
</dbReference>
<dbReference type="UniPathway" id="UPA00074">
    <property type="reaction ID" value="UER00124"/>
</dbReference>
<evidence type="ECO:0000313" key="14">
    <source>
        <dbReference type="EMBL" id="PJG86418.1"/>
    </source>
</evidence>
<evidence type="ECO:0000256" key="5">
    <source>
        <dbReference type="ARBA" id="ARBA00022723"/>
    </source>
</evidence>
<keyword evidence="7 9" id="KW-0460">Magnesium</keyword>
<organism evidence="14 15">
    <name type="scientific">Conservatibacter flavescens</name>
    <dbReference type="NCBI Taxonomy" id="28161"/>
    <lineage>
        <taxon>Bacteria</taxon>
        <taxon>Pseudomonadati</taxon>
        <taxon>Pseudomonadota</taxon>
        <taxon>Gammaproteobacteria</taxon>
        <taxon>Pasteurellales</taxon>
        <taxon>Pasteurellaceae</taxon>
        <taxon>Conservatibacter</taxon>
    </lineage>
</organism>
<dbReference type="Gene3D" id="3.60.20.10">
    <property type="entry name" value="Glutamine Phosphoribosylpyrophosphate, subunit 1, domain 1"/>
    <property type="match status" value="1"/>
</dbReference>
<dbReference type="Pfam" id="PF00156">
    <property type="entry name" value="Pribosyltran"/>
    <property type="match status" value="1"/>
</dbReference>
<dbReference type="AlphaFoldDB" id="A0A2M8S5N6"/>
<reference evidence="14 15" key="1">
    <citation type="submission" date="2017-11" db="EMBL/GenBank/DDBJ databases">
        <title>Reclassification of Bisgaard taxon 7 as Conservatibacter flavescens gen. nov., sp. nov.</title>
        <authorList>
            <person name="Christensen H."/>
        </authorList>
    </citation>
    <scope>NUCLEOTIDE SEQUENCE [LARGE SCALE GENOMIC DNA]</scope>
    <source>
        <strain evidence="14 15">7_4</strain>
    </source>
</reference>
<dbReference type="Pfam" id="PF13522">
    <property type="entry name" value="GATase_6"/>
    <property type="match status" value="1"/>
</dbReference>
<dbReference type="HAMAP" id="MF_01931">
    <property type="entry name" value="PurF"/>
    <property type="match status" value="1"/>
</dbReference>
<evidence type="ECO:0000256" key="3">
    <source>
        <dbReference type="ARBA" id="ARBA00022676"/>
    </source>
</evidence>
<dbReference type="EC" id="2.4.2.14" evidence="9"/>
<feature type="binding site" evidence="9 12">
    <location>
        <position position="367"/>
    </location>
    <ligand>
        <name>Mg(2+)</name>
        <dbReference type="ChEBI" id="CHEBI:18420"/>
    </ligand>
</feature>
<dbReference type="GO" id="GO:0006189">
    <property type="term" value="P:'de novo' IMP biosynthetic process"/>
    <property type="evidence" value="ECO:0007669"/>
    <property type="project" value="UniProtKB-UniRule"/>
</dbReference>
<dbReference type="GO" id="GO:0009113">
    <property type="term" value="P:purine nucleobase biosynthetic process"/>
    <property type="evidence" value="ECO:0007669"/>
    <property type="project" value="UniProtKB-UniRule"/>
</dbReference>
<evidence type="ECO:0000256" key="9">
    <source>
        <dbReference type="HAMAP-Rule" id="MF_01931"/>
    </source>
</evidence>